<organism evidence="1 2">
    <name type="scientific">Slackia heliotrinireducens (strain ATCC 29202 / DSM 20476 / NCTC 11029 / RHS 1)</name>
    <name type="common">Peptococcus heliotrinreducens</name>
    <dbReference type="NCBI Taxonomy" id="471855"/>
    <lineage>
        <taxon>Bacteria</taxon>
        <taxon>Bacillati</taxon>
        <taxon>Actinomycetota</taxon>
        <taxon>Coriobacteriia</taxon>
        <taxon>Eggerthellales</taxon>
        <taxon>Eggerthellaceae</taxon>
        <taxon>Slackia</taxon>
    </lineage>
</organism>
<dbReference type="HOGENOM" id="CLU_184205_0_0_11"/>
<dbReference type="RefSeq" id="WP_012799497.1">
    <property type="nucleotide sequence ID" value="NC_013165.1"/>
</dbReference>
<sequence>MGSKKRSARAKQVAEFKASLGGMDDVFGREERRRIAASEEKEAALRRKACESKNRYSCKSDADQAILSCAAYGTTGLHAYRCPYCNGWHLTSKPERR</sequence>
<dbReference type="EMBL" id="CP001684">
    <property type="protein sequence ID" value="ACV23397.1"/>
    <property type="molecule type" value="Genomic_DNA"/>
</dbReference>
<accession>C7N1V6</accession>
<reference evidence="1 2" key="1">
    <citation type="journal article" date="2009" name="Stand. Genomic Sci.">
        <title>Complete genome sequence of Slackia heliotrinireducens type strain (RHS 1).</title>
        <authorList>
            <person name="Pukall R."/>
            <person name="Lapidus A."/>
            <person name="Nolan M."/>
            <person name="Copeland A."/>
            <person name="Glavina Del Rio T."/>
            <person name="Lucas S."/>
            <person name="Chen F."/>
            <person name="Tice H."/>
            <person name="Cheng J.F."/>
            <person name="Chertkov O."/>
            <person name="Bruce D."/>
            <person name="Goodwin L."/>
            <person name="Kuske C."/>
            <person name="Brettin T."/>
            <person name="Detter J.C."/>
            <person name="Han C."/>
            <person name="Pitluck S."/>
            <person name="Pati A."/>
            <person name="Mavrommatis K."/>
            <person name="Ivanova N."/>
            <person name="Ovchinnikova G."/>
            <person name="Chen A."/>
            <person name="Palaniappan K."/>
            <person name="Schneider S."/>
            <person name="Rohde M."/>
            <person name="Chain P."/>
            <person name="D'haeseleer P."/>
            <person name="Goker M."/>
            <person name="Bristow J."/>
            <person name="Eisen J.A."/>
            <person name="Markowitz V."/>
            <person name="Kyrpides N.C."/>
            <person name="Klenk H.P."/>
            <person name="Hugenholtz P."/>
        </authorList>
    </citation>
    <scope>NUCLEOTIDE SEQUENCE [LARGE SCALE GENOMIC DNA]</scope>
    <source>
        <strain evidence="2">ATCC 29202 / DSM 20476 / NCTC 11029 / RHS 1</strain>
    </source>
</reference>
<proteinExistence type="predicted"/>
<keyword evidence="2" id="KW-1185">Reference proteome</keyword>
<evidence type="ECO:0000313" key="2">
    <source>
        <dbReference type="Proteomes" id="UP000002026"/>
    </source>
</evidence>
<protein>
    <submittedName>
        <fullName evidence="1">Uncharacterized protein</fullName>
    </submittedName>
</protein>
<dbReference type="Proteomes" id="UP000002026">
    <property type="component" value="Chromosome"/>
</dbReference>
<name>C7N1V6_SLAHD</name>
<dbReference type="STRING" id="471855.Shel_23880"/>
<evidence type="ECO:0000313" key="1">
    <source>
        <dbReference type="EMBL" id="ACV23397.1"/>
    </source>
</evidence>
<gene>
    <name evidence="1" type="ordered locus">Shel_23880</name>
</gene>
<dbReference type="AlphaFoldDB" id="C7N1V6"/>
<dbReference type="eggNOG" id="ENOG5032PFC">
    <property type="taxonomic scope" value="Bacteria"/>
</dbReference>
<dbReference type="KEGG" id="shi:Shel_23880"/>